<evidence type="ECO:0000259" key="3">
    <source>
        <dbReference type="Pfam" id="PF24181"/>
    </source>
</evidence>
<name>A0A9W7BZ72_9STRA</name>
<reference evidence="5" key="1">
    <citation type="journal article" date="2023" name="Commun. Biol.">
        <title>Genome analysis of Parmales, the sister group of diatoms, reveals the evolutionary specialization of diatoms from phago-mixotrophs to photoautotrophs.</title>
        <authorList>
            <person name="Ban H."/>
            <person name="Sato S."/>
            <person name="Yoshikawa S."/>
            <person name="Yamada K."/>
            <person name="Nakamura Y."/>
            <person name="Ichinomiya M."/>
            <person name="Sato N."/>
            <person name="Blanc-Mathieu R."/>
            <person name="Endo H."/>
            <person name="Kuwata A."/>
            <person name="Ogata H."/>
        </authorList>
    </citation>
    <scope>NUCLEOTIDE SEQUENCE [LARGE SCALE GENOMIC DNA]</scope>
    <source>
        <strain evidence="5">NIES 3699</strain>
    </source>
</reference>
<protein>
    <recommendedName>
        <fullName evidence="3">TTI1 C-terminal TPR domain-containing protein</fullName>
    </recommendedName>
</protein>
<dbReference type="InterPro" id="IPR052587">
    <property type="entry name" value="TELO2-interacting_protein_1"/>
</dbReference>
<dbReference type="SUPFAM" id="SSF48371">
    <property type="entry name" value="ARM repeat"/>
    <property type="match status" value="1"/>
</dbReference>
<keyword evidence="5" id="KW-1185">Reference proteome</keyword>
<dbReference type="GO" id="GO:0005737">
    <property type="term" value="C:cytoplasm"/>
    <property type="evidence" value="ECO:0007669"/>
    <property type="project" value="TreeGrafter"/>
</dbReference>
<dbReference type="InterPro" id="IPR057567">
    <property type="entry name" value="TPR_TTI1_C"/>
</dbReference>
<dbReference type="AlphaFoldDB" id="A0A9W7BZ72"/>
<dbReference type="InterPro" id="IPR049362">
    <property type="entry name" value="TTI1_rpt"/>
</dbReference>
<evidence type="ECO:0000313" key="4">
    <source>
        <dbReference type="EMBL" id="GMH96294.1"/>
    </source>
</evidence>
<feature type="region of interest" description="Disordered" evidence="2">
    <location>
        <begin position="1"/>
        <end position="20"/>
    </location>
</feature>
<accession>A0A9W7BZ72</accession>
<feature type="coiled-coil region" evidence="1">
    <location>
        <begin position="863"/>
        <end position="897"/>
    </location>
</feature>
<feature type="region of interest" description="Disordered" evidence="2">
    <location>
        <begin position="328"/>
        <end position="352"/>
    </location>
</feature>
<dbReference type="InterPro" id="IPR016024">
    <property type="entry name" value="ARM-type_fold"/>
</dbReference>
<comment type="caution">
    <text evidence="4">The sequence shown here is derived from an EMBL/GenBank/DDBJ whole genome shotgun (WGS) entry which is preliminary data.</text>
</comment>
<evidence type="ECO:0000256" key="1">
    <source>
        <dbReference type="SAM" id="Coils"/>
    </source>
</evidence>
<dbReference type="Pfam" id="PF24181">
    <property type="entry name" value="TPR_TTI1_C"/>
    <property type="match status" value="1"/>
</dbReference>
<feature type="compositionally biased region" description="Polar residues" evidence="2">
    <location>
        <begin position="333"/>
        <end position="352"/>
    </location>
</feature>
<sequence>MSLHSPHSPPNPNTNTANDEEDTMIVIYAEMKPFLDSVMFALTSYKRLPTSSPDDAAVIASLKTLTNSLKKVHDRIASFPSALERLCLAKMSAFVLLPSAACLQHVSSALGYSPSKEPQKVTKAIRPFLFKAIEGAADNVKSYCQMIENPVALLPVETLTNTIVALAMSLPPSAQTSQDSDRDSCTGSVLTAVASFFATTQRLPPPPANLSAVSNCLGGGVIAQIVQGSIGLSTHADNDHKLQALTTISSAISLLPRSKTWAPLFPGTFSAVFKAVHDGATKTGGSVKVAAKGLGIMGQLMEIVCRKEMEESKEEETDIQAMLKNLVKKSKEPPQSSASALKSEQKPTSKLSTQTKNLVPLLTLTLNTLRSHPSPTLRHSCSTFAKTLLLDCGGGEVDAVLIDSIMLWLGKGEGKESAVALSTVGEYRRKSRTKWEAFIETKMSGRLFSLIEGLTSLARSHSAALNVNIDMCRGYLGAIDGEMDFMSRGLGSSSIIDPLLTLVRVDVAGGVEHLVEGKGGALVNKDVGIGVASYYRRRFEFLDDEGELKVRELVKALAAKMAEDDLEAVFLDILDRFQVDEQVETWGNGWGEWIRKWGGAGVILNELATGGKVSVEFSQSTIGLITGGDVWRLPTTVEGVAAASQNEERRAEAWLNMAMKKGKKSKKRMRKKQRLLEQAAEEDGMGDVSAATLNGNAYLISSLMEVIGTFAEGVGEEFVVILPEVLYLLVEKVGSSNMVVNQAGLATMMRICSVLKVDGLRSLVRENMDYLVDSIVIKLRGEVIISESVCQVINVLMNQGCPMVLLEDVVNVVLGLVDGGVEDGRVKSVLSILAGVVQSVKDDEEKFSNLQIKEEAEEIEPYLQHVLDRYSDAAVEKARLEEERIRAELDLDTNAKEFFKKYHEDKEKAKASGGFEEEEGVGGKKEEVVEEEEEEKEKEPSEKEKALFKKQVAILNSILDRAVFYLVTSDISVIVSSFTLIQSTYAALGELGNIDGNGDPLLIAVNNFWGAIVSKVTRATRSEERKKATFLEFGGGSGGNSSSDVVNRTLLKKTWFDAPKDQIAMRNFDEGDTPIKERVETTKLLQLASFLCGRAGAFMGKRLAEVLELCGRVLKNQGGVGGGLSDLEVKLVMAALRCLNSAVDNCPDYVEVKTGIVTGMVLGWLGAGGSQAALAVEAEEVLKKMCRLDVEKVWPGLERVSKGSSVLAKRVRGLQEWCMNKM</sequence>
<evidence type="ECO:0000313" key="5">
    <source>
        <dbReference type="Proteomes" id="UP001165160"/>
    </source>
</evidence>
<dbReference type="Pfam" id="PF21547">
    <property type="entry name" value="TTI1"/>
    <property type="match status" value="1"/>
</dbReference>
<dbReference type="EMBL" id="BRXX01000181">
    <property type="protein sequence ID" value="GMH96294.1"/>
    <property type="molecule type" value="Genomic_DNA"/>
</dbReference>
<organism evidence="4 5">
    <name type="scientific">Triparma verrucosa</name>
    <dbReference type="NCBI Taxonomy" id="1606542"/>
    <lineage>
        <taxon>Eukaryota</taxon>
        <taxon>Sar</taxon>
        <taxon>Stramenopiles</taxon>
        <taxon>Ochrophyta</taxon>
        <taxon>Bolidophyceae</taxon>
        <taxon>Parmales</taxon>
        <taxon>Triparmaceae</taxon>
        <taxon>Triparma</taxon>
    </lineage>
</organism>
<keyword evidence="1" id="KW-0175">Coiled coil</keyword>
<dbReference type="Proteomes" id="UP001165160">
    <property type="component" value="Unassembled WGS sequence"/>
</dbReference>
<proteinExistence type="predicted"/>
<feature type="region of interest" description="Disordered" evidence="2">
    <location>
        <begin position="909"/>
        <end position="942"/>
    </location>
</feature>
<dbReference type="PANTHER" id="PTHR18460:SF3">
    <property type="entry name" value="TELO2-INTERACTING PROTEIN 1 HOMOLOG"/>
    <property type="match status" value="1"/>
</dbReference>
<feature type="domain" description="TTI1 C-terminal TPR" evidence="3">
    <location>
        <begin position="876"/>
        <end position="1018"/>
    </location>
</feature>
<evidence type="ECO:0000256" key="2">
    <source>
        <dbReference type="SAM" id="MobiDB-lite"/>
    </source>
</evidence>
<gene>
    <name evidence="4" type="ORF">TrVE_jg3712</name>
</gene>
<dbReference type="PANTHER" id="PTHR18460">
    <property type="entry name" value="TEL2 INTERACTING PROTEIN 1 TTI1 FAMILY MEMBER"/>
    <property type="match status" value="1"/>
</dbReference>